<dbReference type="InterPro" id="IPR002164">
    <property type="entry name" value="NAP_family"/>
</dbReference>
<comment type="similarity">
    <text evidence="1">Belongs to the nucleosome assembly protein (NAP) family.</text>
</comment>
<dbReference type="GO" id="GO:0005634">
    <property type="term" value="C:nucleus"/>
    <property type="evidence" value="ECO:0007669"/>
    <property type="project" value="InterPro"/>
</dbReference>
<evidence type="ECO:0000313" key="4">
    <source>
        <dbReference type="Proteomes" id="UP000007350"/>
    </source>
</evidence>
<evidence type="ECO:0000313" key="3">
    <source>
        <dbReference type="EMBL" id="EKF30134.1"/>
    </source>
</evidence>
<feature type="region of interest" description="Disordered" evidence="2">
    <location>
        <begin position="136"/>
        <end position="230"/>
    </location>
</feature>
<dbReference type="Gene3D" id="3.30.1120.90">
    <property type="entry name" value="Nucleosome assembly protein"/>
    <property type="match status" value="1"/>
</dbReference>
<evidence type="ECO:0000256" key="2">
    <source>
        <dbReference type="SAM" id="MobiDB-lite"/>
    </source>
</evidence>
<feature type="compositionally biased region" description="Basic and acidic residues" evidence="2">
    <location>
        <begin position="144"/>
        <end position="160"/>
    </location>
</feature>
<dbReference type="EMBL" id="AHKC01012437">
    <property type="protein sequence ID" value="EKF30134.1"/>
    <property type="molecule type" value="Genomic_DNA"/>
</dbReference>
<comment type="caution">
    <text evidence="3">The sequence shown here is derived from an EMBL/GenBank/DDBJ whole genome shotgun (WGS) entry which is preliminary data.</text>
</comment>
<evidence type="ECO:0000256" key="1">
    <source>
        <dbReference type="ARBA" id="ARBA00009947"/>
    </source>
</evidence>
<dbReference type="AlphaFoldDB" id="K2MWN4"/>
<evidence type="ECO:0008006" key="5">
    <source>
        <dbReference type="Google" id="ProtNLM"/>
    </source>
</evidence>
<dbReference type="SUPFAM" id="SSF143113">
    <property type="entry name" value="NAP-like"/>
    <property type="match status" value="1"/>
</dbReference>
<feature type="compositionally biased region" description="Basic and acidic residues" evidence="2">
    <location>
        <begin position="190"/>
        <end position="201"/>
    </location>
</feature>
<keyword evidence="4" id="KW-1185">Reference proteome</keyword>
<dbReference type="GO" id="GO:0006334">
    <property type="term" value="P:nucleosome assembly"/>
    <property type="evidence" value="ECO:0007669"/>
    <property type="project" value="InterPro"/>
</dbReference>
<dbReference type="InterPro" id="IPR037231">
    <property type="entry name" value="NAP-like_sf"/>
</dbReference>
<organism evidence="3 4">
    <name type="scientific">Trypanosoma cruzi marinkellei</name>
    <dbReference type="NCBI Taxonomy" id="85056"/>
    <lineage>
        <taxon>Eukaryota</taxon>
        <taxon>Discoba</taxon>
        <taxon>Euglenozoa</taxon>
        <taxon>Kinetoplastea</taxon>
        <taxon>Metakinetoplastina</taxon>
        <taxon>Trypanosomatida</taxon>
        <taxon>Trypanosomatidae</taxon>
        <taxon>Trypanosoma</taxon>
        <taxon>Schizotrypanum</taxon>
    </lineage>
</organism>
<protein>
    <recommendedName>
        <fullName evidence="5">Nucleosome assembly protein</fullName>
    </recommendedName>
</protein>
<dbReference type="OrthoDB" id="19419at2759"/>
<dbReference type="Proteomes" id="UP000007350">
    <property type="component" value="Unassembled WGS sequence"/>
</dbReference>
<name>K2MWN4_TRYCR</name>
<sequence>MAAVGTKDALAREVQTQIDVLQAELHRHVKDIVVAGNLKRNAHYTARHEIITKAIESGELPRTFWADAIIAALETPEVAEGNEGRLLGNYDAALLREYLQEMKVEYTEAGVKVILAFAPNPFFEETVLWGEERHYAGDEEDDEGKEKGDDNGDKNKNNNKDDDDDDDDNNNNNDADDVCRFSGITWKPGHGPEDDGNDHHGGGGGNADMDKGSNGTSRKRERSPATTQGWSFLDVFSKMLPHPEEDEAFDEADDDELADAVENWESEMEDRRDLLLTLVEDVWLDPLAALKRSGGGAGWQRWAEVKKDEDGVKVPWC</sequence>
<reference evidence="3 4" key="1">
    <citation type="journal article" date="2012" name="BMC Genomics">
        <title>Comparative genomic analysis of human infective Trypanosoma cruzi lineages with the bat-restricted subspecies T. cruzi marinkellei.</title>
        <authorList>
            <person name="Franzen O."/>
            <person name="Talavera-Lopez C."/>
            <person name="Ochaya S."/>
            <person name="Butler C.E."/>
            <person name="Messenger L.A."/>
            <person name="Lewis M.D."/>
            <person name="Llewellyn M.S."/>
            <person name="Marinkelle C.J."/>
            <person name="Tyler K.M."/>
            <person name="Miles M.A."/>
            <person name="Andersson B."/>
        </authorList>
    </citation>
    <scope>NUCLEOTIDE SEQUENCE [LARGE SCALE GENOMIC DNA]</scope>
    <source>
        <strain evidence="3 4">B7</strain>
    </source>
</reference>
<dbReference type="PANTHER" id="PTHR11875">
    <property type="entry name" value="TESTIS-SPECIFIC Y-ENCODED PROTEIN"/>
    <property type="match status" value="1"/>
</dbReference>
<gene>
    <name evidence="3" type="ORF">MOQ_006060</name>
</gene>
<accession>K2MWN4</accession>
<proteinExistence type="inferred from homology"/>